<accession>A0A5S4EZW6</accession>
<feature type="compositionally biased region" description="Basic and acidic residues" evidence="1">
    <location>
        <begin position="1"/>
        <end position="10"/>
    </location>
</feature>
<feature type="region of interest" description="Disordered" evidence="1">
    <location>
        <begin position="152"/>
        <end position="172"/>
    </location>
</feature>
<evidence type="ECO:0000313" key="5">
    <source>
        <dbReference type="Proteomes" id="UP000309128"/>
    </source>
</evidence>
<evidence type="ECO:0000313" key="4">
    <source>
        <dbReference type="EMBL" id="TMR09093.1"/>
    </source>
</evidence>
<dbReference type="Pfam" id="PF10756">
    <property type="entry name" value="bPH_6"/>
    <property type="match status" value="1"/>
</dbReference>
<feature type="transmembrane region" description="Helical" evidence="2">
    <location>
        <begin position="216"/>
        <end position="238"/>
    </location>
</feature>
<dbReference type="InterPro" id="IPR019692">
    <property type="entry name" value="CFP-6_PH"/>
</dbReference>
<evidence type="ECO:0000256" key="2">
    <source>
        <dbReference type="SAM" id="Phobius"/>
    </source>
</evidence>
<keyword evidence="2" id="KW-0812">Transmembrane</keyword>
<feature type="transmembrane region" description="Helical" evidence="2">
    <location>
        <begin position="46"/>
        <end position="62"/>
    </location>
</feature>
<sequence>MVHGQRDEVGVHPVRRAAGADQRPDQARIRAAEVAAVKQTYRSRSAFVLAWVWLAFVAFNVWDLISKYNGKPSLVALAVLGVLTALVYVVALRPATVFTEDGLVGRNPLRTTYVPWAAIDDVSVSHAISVHHGEDQALRLWTPMASARERAKAQRRGMPQQRRGRFRTEPTLSKGEQAAAEALAGKTHADWVGEQIRERAESARHRHEEAAPVRVVWAYDTIAVMVAAVVLVIVASVVP</sequence>
<keyword evidence="2" id="KW-0472">Membrane</keyword>
<comment type="caution">
    <text evidence="4">The sequence shown here is derived from an EMBL/GenBank/DDBJ whole genome shotgun (WGS) entry which is preliminary data.</text>
</comment>
<dbReference type="AlphaFoldDB" id="A0A5S4EZW6"/>
<dbReference type="Proteomes" id="UP000309128">
    <property type="component" value="Unassembled WGS sequence"/>
</dbReference>
<feature type="transmembrane region" description="Helical" evidence="2">
    <location>
        <begin position="74"/>
        <end position="92"/>
    </location>
</feature>
<proteinExistence type="predicted"/>
<dbReference type="OrthoDB" id="3819655at2"/>
<evidence type="ECO:0000256" key="1">
    <source>
        <dbReference type="SAM" id="MobiDB-lite"/>
    </source>
</evidence>
<keyword evidence="2" id="KW-1133">Transmembrane helix</keyword>
<protein>
    <submittedName>
        <fullName evidence="4">PH domain-containing protein</fullName>
    </submittedName>
</protein>
<evidence type="ECO:0000259" key="3">
    <source>
        <dbReference type="Pfam" id="PF10756"/>
    </source>
</evidence>
<name>A0A5S4EZW6_9ACTN</name>
<reference evidence="4 5" key="1">
    <citation type="submission" date="2019-05" db="EMBL/GenBank/DDBJ databases">
        <title>Draft genome sequence of Nonomuraea turkmeniaca DSM 43926.</title>
        <authorList>
            <person name="Saricaoglu S."/>
            <person name="Isik K."/>
        </authorList>
    </citation>
    <scope>NUCLEOTIDE SEQUENCE [LARGE SCALE GENOMIC DNA]</scope>
    <source>
        <strain evidence="4 5">DSM 43926</strain>
    </source>
</reference>
<feature type="region of interest" description="Disordered" evidence="1">
    <location>
        <begin position="1"/>
        <end position="23"/>
    </location>
</feature>
<keyword evidence="5" id="KW-1185">Reference proteome</keyword>
<feature type="domain" description="Low molecular weight protein antigen 6 PH" evidence="3">
    <location>
        <begin position="93"/>
        <end position="127"/>
    </location>
</feature>
<gene>
    <name evidence="4" type="ORF">ETD86_45000</name>
</gene>
<dbReference type="EMBL" id="VCKY01000252">
    <property type="protein sequence ID" value="TMR09093.1"/>
    <property type="molecule type" value="Genomic_DNA"/>
</dbReference>
<organism evidence="4 5">
    <name type="scientific">Nonomuraea turkmeniaca</name>
    <dbReference type="NCBI Taxonomy" id="103838"/>
    <lineage>
        <taxon>Bacteria</taxon>
        <taxon>Bacillati</taxon>
        <taxon>Actinomycetota</taxon>
        <taxon>Actinomycetes</taxon>
        <taxon>Streptosporangiales</taxon>
        <taxon>Streptosporangiaceae</taxon>
        <taxon>Nonomuraea</taxon>
    </lineage>
</organism>